<accession>A0A1S1NDT0</accession>
<evidence type="ECO:0000313" key="1">
    <source>
        <dbReference type="EMBL" id="OHU97861.1"/>
    </source>
</evidence>
<gene>
    <name evidence="1" type="ORF">BKN37_21510</name>
    <name evidence="2" type="ORF">C1Y40_01611</name>
</gene>
<organism evidence="1 3">
    <name type="scientific">Mycobacterium talmoniae</name>
    <dbReference type="NCBI Taxonomy" id="1858794"/>
    <lineage>
        <taxon>Bacteria</taxon>
        <taxon>Bacillati</taxon>
        <taxon>Actinomycetota</taxon>
        <taxon>Actinomycetes</taxon>
        <taxon>Mycobacteriales</taxon>
        <taxon>Mycobacteriaceae</taxon>
        <taxon>Mycobacterium</taxon>
    </lineage>
</organism>
<reference evidence="2" key="3">
    <citation type="submission" date="2018-01" db="EMBL/GenBank/DDBJ databases">
        <authorList>
            <person name="Gaut B.S."/>
            <person name="Morton B.R."/>
            <person name="Clegg M.T."/>
            <person name="Duvall M.R."/>
        </authorList>
    </citation>
    <scope>NUCLEOTIDE SEQUENCE</scope>
    <source>
        <strain evidence="2">ATCC BAA-2683</strain>
    </source>
</reference>
<evidence type="ECO:0000313" key="3">
    <source>
        <dbReference type="Proteomes" id="UP000179734"/>
    </source>
</evidence>
<keyword evidence="3" id="KW-1185">Reference proteome</keyword>
<dbReference type="RefSeq" id="WP_071028988.1">
    <property type="nucleotide sequence ID" value="NZ_MLQM01000157.1"/>
</dbReference>
<sequence>MTDEREALRCGELTVLGRIRSASNATFLCEAALDEQRVHCVYKPVAGEQPLWDFPDGTLAGRERAAYLVSVQLGWDIVPYTIIRDGPAGTGMLQLWIDQPGDDADESAARPDLVDLVPAGQLPAGYLPVLQAYDYAGAPVTLIHADDPRLRRMAVFDVLVNNADRKGGHVLHGVDGGVYGVDHGVCLHVQDKLRTVLWGWAGKPVDDDTLEAVAGLSEALGGPLAEALRPHLTAAEIAALRQRARALLDAPVMPRPDRRRPIPWPAF</sequence>
<dbReference type="AlphaFoldDB" id="A0A1S1NDT0"/>
<dbReference type="Proteomes" id="UP000179734">
    <property type="component" value="Unassembled WGS sequence"/>
</dbReference>
<dbReference type="InterPro" id="IPR022292">
    <property type="entry name" value="CHP03843"/>
</dbReference>
<dbReference type="EMBL" id="MLQM01000157">
    <property type="protein sequence ID" value="OHU97861.1"/>
    <property type="molecule type" value="Genomic_DNA"/>
</dbReference>
<dbReference type="GO" id="GO:0016301">
    <property type="term" value="F:kinase activity"/>
    <property type="evidence" value="ECO:0007669"/>
    <property type="project" value="UniProtKB-KW"/>
</dbReference>
<reference evidence="2 4" key="2">
    <citation type="journal article" date="2017" name="Int. J. Syst. Evol. Microbiol.">
        <title>Mycobacterium talmoniae sp. nov., a slowly growing mycobacterium isolated from human respiratory samples.</title>
        <authorList>
            <person name="Davidson R.M."/>
            <person name="DeGroote M.A."/>
            <person name="Marola J.L."/>
            <person name="Buss S."/>
            <person name="Jones V."/>
            <person name="McNeil M.R."/>
            <person name="Freifeld A.G."/>
            <person name="Elaine Epperson L."/>
            <person name="Hasan N.A."/>
            <person name="Jackson M."/>
            <person name="Iwen P.C."/>
            <person name="Salfinger M."/>
            <person name="Strong M."/>
        </authorList>
    </citation>
    <scope>NUCLEOTIDE SEQUENCE [LARGE SCALE GENOMIC DNA]</scope>
    <source>
        <strain evidence="2 4">ATCC BAA-2683</strain>
    </source>
</reference>
<keyword evidence="1" id="KW-0808">Transferase</keyword>
<dbReference type="EMBL" id="PPEA01000228">
    <property type="protein sequence ID" value="PQM48172.1"/>
    <property type="molecule type" value="Genomic_DNA"/>
</dbReference>
<keyword evidence="1" id="KW-0418">Kinase</keyword>
<name>A0A1S1NDT0_9MYCO</name>
<evidence type="ECO:0000313" key="4">
    <source>
        <dbReference type="Proteomes" id="UP000238296"/>
    </source>
</evidence>
<dbReference type="NCBIfam" id="TIGR03843">
    <property type="entry name" value="SCO1664 family protein"/>
    <property type="match status" value="1"/>
</dbReference>
<comment type="caution">
    <text evidence="1">The sequence shown here is derived from an EMBL/GenBank/DDBJ whole genome shotgun (WGS) entry which is preliminary data.</text>
</comment>
<reference evidence="1 3" key="1">
    <citation type="submission" date="2016-10" db="EMBL/GenBank/DDBJ databases">
        <title>Genome sequence of Mycobacterium talmonii.</title>
        <authorList>
            <person name="Greninger A.L."/>
            <person name="Elliott B."/>
            <person name="Vasireddy S."/>
            <person name="Vasireddy R."/>
        </authorList>
    </citation>
    <scope>NUCLEOTIDE SEQUENCE [LARGE SCALE GENOMIC DNA]</scope>
    <source>
        <strain evidence="1">MO-5499</strain>
        <strain evidence="3">NE-TNMC-100812</strain>
    </source>
</reference>
<evidence type="ECO:0000313" key="2">
    <source>
        <dbReference type="EMBL" id="PQM48172.1"/>
    </source>
</evidence>
<dbReference type="Proteomes" id="UP000238296">
    <property type="component" value="Unassembled WGS sequence"/>
</dbReference>
<proteinExistence type="predicted"/>
<protein>
    <submittedName>
        <fullName evidence="1">Phosphatidylinositol kinase</fullName>
    </submittedName>
</protein>